<dbReference type="AlphaFoldDB" id="A0A1H4NT49"/>
<protein>
    <recommendedName>
        <fullName evidence="4">DUF3575 domain-containing protein</fullName>
    </recommendedName>
</protein>
<organism evidence="2 3">
    <name type="scientific">Maribacter dokdonensis</name>
    <dbReference type="NCBI Taxonomy" id="320912"/>
    <lineage>
        <taxon>Bacteria</taxon>
        <taxon>Pseudomonadati</taxon>
        <taxon>Bacteroidota</taxon>
        <taxon>Flavobacteriia</taxon>
        <taxon>Flavobacteriales</taxon>
        <taxon>Flavobacteriaceae</taxon>
        <taxon>Maribacter</taxon>
    </lineage>
</organism>
<gene>
    <name evidence="2" type="ORF">SAMN05192540_2052</name>
</gene>
<dbReference type="Proteomes" id="UP000183038">
    <property type="component" value="Unassembled WGS sequence"/>
</dbReference>
<evidence type="ECO:0008006" key="4">
    <source>
        <dbReference type="Google" id="ProtNLM"/>
    </source>
</evidence>
<dbReference type="RefSeq" id="WP_074672447.1">
    <property type="nucleotide sequence ID" value="NZ_FNTB01000001.1"/>
</dbReference>
<proteinExistence type="predicted"/>
<dbReference type="OrthoDB" id="883248at2"/>
<feature type="chain" id="PRO_5010187163" description="DUF3575 domain-containing protein" evidence="1">
    <location>
        <begin position="19"/>
        <end position="194"/>
    </location>
</feature>
<sequence>MKKITLVLLFLSVSLSNAQIRDFSEKGNGLINLERHQFTINLLGPGIRYELGLFKNVSASTSFTPAFARYQEGYALGYAWHTRIRYYHNFQERLDVNKNVIGNSANYIGPARSIFWEPVQFTDNISDGNSDYAFAFYGGVYGIQRTNRKGFNVNAEVGYGYFDSKTLDSGHGFLLNVTFGWVATKRKSRKPTFD</sequence>
<name>A0A1H4NT49_9FLAO</name>
<keyword evidence="1" id="KW-0732">Signal</keyword>
<evidence type="ECO:0000313" key="3">
    <source>
        <dbReference type="Proteomes" id="UP000183038"/>
    </source>
</evidence>
<dbReference type="EMBL" id="FNTB01000001">
    <property type="protein sequence ID" value="SEB98344.1"/>
    <property type="molecule type" value="Genomic_DNA"/>
</dbReference>
<reference evidence="2 3" key="1">
    <citation type="submission" date="2016-10" db="EMBL/GenBank/DDBJ databases">
        <authorList>
            <person name="de Groot N.N."/>
        </authorList>
    </citation>
    <scope>NUCLEOTIDE SEQUENCE [LARGE SCALE GENOMIC DNA]</scope>
    <source>
        <strain evidence="2 3">MAR_2009_71</strain>
    </source>
</reference>
<evidence type="ECO:0000313" key="2">
    <source>
        <dbReference type="EMBL" id="SEB98344.1"/>
    </source>
</evidence>
<evidence type="ECO:0000256" key="1">
    <source>
        <dbReference type="SAM" id="SignalP"/>
    </source>
</evidence>
<feature type="signal peptide" evidence="1">
    <location>
        <begin position="1"/>
        <end position="18"/>
    </location>
</feature>
<accession>A0A1H4NT49</accession>